<dbReference type="GeneID" id="114334852"/>
<sequence>MNYTGLDQDSSGDCSGGRNCSFSDNNGAVPKFKFPAPPRISKSANNSLNSSYSDSSQSTSDGVRFNRSYNISKKRHRAPARHLPPLGIYWDIENCHVPKHKSATAAVQKIREVFLQNYRESEFVVVCDVKKESPQLVQELHDAQVMLVHVSSISKNAADEKLRQSLRRFGELHPPPSAVVLISSDINFAADLSDLRYRRKIRVILVHNYNIADALILCANEHHLFCQLMKEIPVCTTKFLSPGPVYVTITNLPKHVEHLKIKNRLKIIVENCGGKIFNVKSIDGTATVKYTTLDNATRAQRRIHGEDVFGNKLRVSPAIRNISGHTIKYADQSFHSYDMPPPPPPGFTDSYLNGTSNKDTRKPLQNSSNQQVQQLVDACAFRPIRGASSVSPMDVCYDSSWWSKKGLERKSSQDQLLNAIGNLPSRSHKNSGSSEYTSDEQKTGYSSESDVKSLQSNQPVDLVISNLDPTIEPKELKRLLTNMLKEYAMILSLNITVQNDGMPIANIRVNGQREAQFTISQLHRQKLGHKRIIISYAQSSSPYPEELRAMVIELLQEVPDQCMPLFKFINLLESRYHCTVSVSEVNKLKDVCKISDCLGSRIISLNQDVKTSPPPNLSRTFVQYCSIHCPNGVQSRGWCELSVIQTPNVKMSLKVFANKLLVLLKLHLGVMHLLSFQACYEQEFHEPLPVYDGGVPLEHLVTCVPNIEIKLVGPNKNIKIIRYLDSTNEETDEDSVLRSVPPPLAPNISLLCRELIDLLKTQDRCQLLLGKFIPAYHHHFGRQCRVADYGYTKLVDLFESIPHVVQILGDGTRRAITLSHSAQVRRFTSDLLRVLKVQPAKQISLTDFPVAYEKVINKPFNAFEYGLCTFEDLLQEISENTVVVSQNENGEFVIAVPKREQTAEEIMRTKQFAAEVIDLLRHSPYYSMFFNKFVPAYHHHFGHQCKVSNYGFTKLIELFEAIPDIVKIEELPDGERTVGLTLPEALKVLGTQIVILIKSSPQESLLLNDLPKVFLAEYGYPLKPQLYECMSVSEVLTKISDYVQVNNSNAGLLLVAIELDTIPSVLTIRSWALLLKSPHCLDLSTFRYEYQSRYNSVFSMEGLQQIGNVISLSLNNDANYISLTNLYVLAAQLYHVLYKNGGSALYCNLEKLYQDFYGKALKLSSYQIYSIDDFYNHFNLMFFIRSSKKKTVVVLNRNLAEHFVSLPPSMFYMFKHNEPVGKRDSPNNWPPPPPLEMVPTNIKRSGPPKPDTPPTPDSNPSNVWSVNSPIEGRLNLSIHMPIIQNPQLLSNPYTLISPARHLLPSMKYLWNGIVSSPDPSDLPMPDKLMVKGGVADDSQDSGVNIKLENSPSDTENDAATSTNLGENGKPSFATYLSFSS</sequence>
<evidence type="ECO:0000256" key="9">
    <source>
        <dbReference type="PROSITE-ProRule" id="PRU00176"/>
    </source>
</evidence>
<feature type="region of interest" description="Disordered" evidence="10">
    <location>
        <begin position="421"/>
        <end position="454"/>
    </location>
</feature>
<protein>
    <recommendedName>
        <fullName evidence="2">Meiosis regulator and mRNA stability factor 1</fullName>
    </recommendedName>
    <alternativeName>
        <fullName evidence="8">Limkain-b1</fullName>
    </alternativeName>
</protein>
<keyword evidence="5" id="KW-0896">Oogenesis</keyword>
<evidence type="ECO:0000313" key="13">
    <source>
        <dbReference type="EnsemblMetazoa" id="XP_050514025.1"/>
    </source>
</evidence>
<dbReference type="Pfam" id="PF11608">
    <property type="entry name" value="RRM_MARF1"/>
    <property type="match status" value="1"/>
</dbReference>
<feature type="compositionally biased region" description="Polar residues" evidence="10">
    <location>
        <begin position="443"/>
        <end position="454"/>
    </location>
</feature>
<dbReference type="EnsemblMetazoa" id="XM_050658068.1">
    <property type="protein sequence ID" value="XP_050514025.1"/>
    <property type="gene ID" value="LOC114334852"/>
</dbReference>
<feature type="domain" description="RRM" evidence="11">
    <location>
        <begin position="245"/>
        <end position="320"/>
    </location>
</feature>
<feature type="compositionally biased region" description="Polar residues" evidence="10">
    <location>
        <begin position="1347"/>
        <end position="1365"/>
    </location>
</feature>
<keyword evidence="5" id="KW-0221">Differentiation</keyword>
<evidence type="ECO:0000256" key="6">
    <source>
        <dbReference type="ARBA" id="ARBA00023140"/>
    </source>
</evidence>
<evidence type="ECO:0000259" key="12">
    <source>
        <dbReference type="PROSITE" id="PS51644"/>
    </source>
</evidence>
<feature type="domain" description="HTH OST-type" evidence="12">
    <location>
        <begin position="908"/>
        <end position="982"/>
    </location>
</feature>
<keyword evidence="14" id="KW-1185">Reference proteome</keyword>
<feature type="region of interest" description="Disordered" evidence="10">
    <location>
        <begin position="333"/>
        <end position="371"/>
    </location>
</feature>
<comment type="subcellular location">
    <subcellularLocation>
        <location evidence="1">Peroxisome</location>
    </subcellularLocation>
</comment>
<feature type="region of interest" description="Disordered" evidence="10">
    <location>
        <begin position="1333"/>
        <end position="1369"/>
    </location>
</feature>
<accession>A0ABM5KV13</accession>
<proteinExistence type="predicted"/>
<dbReference type="InterPro" id="IPR041966">
    <property type="entry name" value="LOTUS-like"/>
</dbReference>
<feature type="compositionally biased region" description="Pro residues" evidence="10">
    <location>
        <begin position="1247"/>
        <end position="1257"/>
    </location>
</feature>
<reference evidence="13" key="1">
    <citation type="submission" date="2025-05" db="UniProtKB">
        <authorList>
            <consortium name="EnsemblMetazoa"/>
        </authorList>
    </citation>
    <scope>IDENTIFICATION</scope>
</reference>
<feature type="domain" description="RRM" evidence="11">
    <location>
        <begin position="460"/>
        <end position="539"/>
    </location>
</feature>
<evidence type="ECO:0000256" key="1">
    <source>
        <dbReference type="ARBA" id="ARBA00004275"/>
    </source>
</evidence>
<dbReference type="Gene3D" id="3.30.420.610">
    <property type="entry name" value="LOTUS domain-like"/>
    <property type="match status" value="4"/>
</dbReference>
<dbReference type="CDD" id="cd08824">
    <property type="entry name" value="LOTUS"/>
    <property type="match status" value="1"/>
</dbReference>
<evidence type="ECO:0000256" key="2">
    <source>
        <dbReference type="ARBA" id="ARBA00022152"/>
    </source>
</evidence>
<evidence type="ECO:0000256" key="4">
    <source>
        <dbReference type="ARBA" id="ARBA00022884"/>
    </source>
</evidence>
<dbReference type="Pfam" id="PF19687">
    <property type="entry name" value="MARF1_LOTUS"/>
    <property type="match status" value="2"/>
</dbReference>
<dbReference type="RefSeq" id="XP_050514025.1">
    <property type="nucleotide sequence ID" value="XM_050658068.1"/>
</dbReference>
<dbReference type="PROSITE" id="PS50102">
    <property type="entry name" value="RRM"/>
    <property type="match status" value="2"/>
</dbReference>
<name>A0ABM5KV13_DIAVI</name>
<evidence type="ECO:0000256" key="5">
    <source>
        <dbReference type="ARBA" id="ARBA00022943"/>
    </source>
</evidence>
<dbReference type="CDD" id="cd10910">
    <property type="entry name" value="PIN_limkain_b1_N_like"/>
    <property type="match status" value="1"/>
</dbReference>
<feature type="domain" description="HTH OST-type" evidence="12">
    <location>
        <begin position="985"/>
        <end position="1059"/>
    </location>
</feature>
<feature type="region of interest" description="Disordered" evidence="10">
    <location>
        <begin position="31"/>
        <end position="63"/>
    </location>
</feature>
<dbReference type="PANTHER" id="PTHR14379">
    <property type="entry name" value="LIMKAIN B LKAP"/>
    <property type="match status" value="1"/>
</dbReference>
<dbReference type="PROSITE" id="PS51644">
    <property type="entry name" value="HTH_OST"/>
    <property type="match status" value="4"/>
</dbReference>
<feature type="domain" description="HTH OST-type" evidence="12">
    <location>
        <begin position="747"/>
        <end position="822"/>
    </location>
</feature>
<keyword evidence="4 9" id="KW-0694">RNA-binding</keyword>
<dbReference type="InterPro" id="IPR000504">
    <property type="entry name" value="RRM_dom"/>
</dbReference>
<dbReference type="InterPro" id="IPR035979">
    <property type="entry name" value="RBD_domain_sf"/>
</dbReference>
<evidence type="ECO:0000256" key="10">
    <source>
        <dbReference type="SAM" id="MobiDB-lite"/>
    </source>
</evidence>
<evidence type="ECO:0000256" key="7">
    <source>
        <dbReference type="ARBA" id="ARBA00023254"/>
    </source>
</evidence>
<dbReference type="Pfam" id="PF12872">
    <property type="entry name" value="OST-HTH"/>
    <property type="match status" value="4"/>
</dbReference>
<dbReference type="Pfam" id="PF01936">
    <property type="entry name" value="NYN"/>
    <property type="match status" value="1"/>
</dbReference>
<keyword evidence="3" id="KW-0677">Repeat</keyword>
<dbReference type="Gene3D" id="3.30.70.330">
    <property type="match status" value="2"/>
</dbReference>
<dbReference type="InterPro" id="IPR024768">
    <property type="entry name" value="Marf1"/>
</dbReference>
<dbReference type="Proteomes" id="UP001652700">
    <property type="component" value="Unplaced"/>
</dbReference>
<dbReference type="InterPro" id="IPR034189">
    <property type="entry name" value="MARF1_RRM1"/>
</dbReference>
<evidence type="ECO:0000259" key="11">
    <source>
        <dbReference type="PROSITE" id="PS50102"/>
    </source>
</evidence>
<dbReference type="InterPro" id="IPR025605">
    <property type="entry name" value="OST-HTH/LOTUS_dom"/>
</dbReference>
<dbReference type="PANTHER" id="PTHR14379:SF3">
    <property type="entry name" value="MEIOSIS REGULATOR AND MRNA STABILITY FACTOR 1"/>
    <property type="match status" value="1"/>
</dbReference>
<evidence type="ECO:0000256" key="3">
    <source>
        <dbReference type="ARBA" id="ARBA00022737"/>
    </source>
</evidence>
<feature type="region of interest" description="Disordered" evidence="10">
    <location>
        <begin position="1222"/>
        <end position="1265"/>
    </location>
</feature>
<feature type="compositionally biased region" description="Low complexity" evidence="10">
    <location>
        <begin position="41"/>
        <end position="60"/>
    </location>
</feature>
<feature type="domain" description="HTH OST-type" evidence="12">
    <location>
        <begin position="823"/>
        <end position="898"/>
    </location>
</feature>
<dbReference type="InterPro" id="IPR012677">
    <property type="entry name" value="Nucleotide-bd_a/b_plait_sf"/>
</dbReference>
<organism evidence="13 14">
    <name type="scientific">Diabrotica virgifera virgifera</name>
    <name type="common">western corn rootworm</name>
    <dbReference type="NCBI Taxonomy" id="50390"/>
    <lineage>
        <taxon>Eukaryota</taxon>
        <taxon>Metazoa</taxon>
        <taxon>Ecdysozoa</taxon>
        <taxon>Arthropoda</taxon>
        <taxon>Hexapoda</taxon>
        <taxon>Insecta</taxon>
        <taxon>Pterygota</taxon>
        <taxon>Neoptera</taxon>
        <taxon>Endopterygota</taxon>
        <taxon>Coleoptera</taxon>
        <taxon>Polyphaga</taxon>
        <taxon>Cucujiformia</taxon>
        <taxon>Chrysomeloidea</taxon>
        <taxon>Chrysomelidae</taxon>
        <taxon>Galerucinae</taxon>
        <taxon>Diabroticina</taxon>
        <taxon>Diabroticites</taxon>
        <taxon>Diabrotica</taxon>
    </lineage>
</organism>
<keyword evidence="7" id="KW-0469">Meiosis</keyword>
<dbReference type="InterPro" id="IPR021139">
    <property type="entry name" value="NYN"/>
</dbReference>
<keyword evidence="6" id="KW-0576">Peroxisome</keyword>
<evidence type="ECO:0000313" key="14">
    <source>
        <dbReference type="Proteomes" id="UP001652700"/>
    </source>
</evidence>
<dbReference type="SUPFAM" id="SSF54928">
    <property type="entry name" value="RNA-binding domain, RBD"/>
    <property type="match status" value="2"/>
</dbReference>
<dbReference type="InterPro" id="IPR045602">
    <property type="entry name" value="MARF1_LOTUS"/>
</dbReference>
<evidence type="ECO:0000256" key="8">
    <source>
        <dbReference type="ARBA" id="ARBA00030116"/>
    </source>
</evidence>